<keyword evidence="3" id="KW-1015">Disulfide bond</keyword>
<dbReference type="PROSITE" id="PS50927">
    <property type="entry name" value="BULB_LECTIN"/>
    <property type="match status" value="1"/>
</dbReference>
<proteinExistence type="predicted"/>
<dbReference type="InterPro" id="IPR035446">
    <property type="entry name" value="SLSG/EP1"/>
</dbReference>
<comment type="function">
    <text evidence="1">Involved in sporophytic self-incompatibility system (the inability of flowering plants to achieve self-fertilization).</text>
</comment>
<evidence type="ECO:0000256" key="4">
    <source>
        <dbReference type="ARBA" id="ARBA00023180"/>
    </source>
</evidence>
<dbReference type="PIRSF" id="PIRSF002686">
    <property type="entry name" value="SLG"/>
    <property type="match status" value="1"/>
</dbReference>
<dbReference type="Pfam" id="PF00954">
    <property type="entry name" value="S_locus_glycop"/>
    <property type="match status" value="1"/>
</dbReference>
<dbReference type="Pfam" id="PF01453">
    <property type="entry name" value="B_lectin"/>
    <property type="match status" value="1"/>
</dbReference>
<dbReference type="Gene3D" id="2.90.10.10">
    <property type="entry name" value="Bulb-type lectin domain"/>
    <property type="match status" value="1"/>
</dbReference>
<dbReference type="InterPro" id="IPR001480">
    <property type="entry name" value="Bulb-type_lectin_dom"/>
</dbReference>
<dbReference type="InterPro" id="IPR036426">
    <property type="entry name" value="Bulb-type_lectin_dom_sf"/>
</dbReference>
<dbReference type="CDD" id="cd00028">
    <property type="entry name" value="B_lectin"/>
    <property type="match status" value="1"/>
</dbReference>
<protein>
    <submittedName>
        <fullName evidence="7">D-mannose binding lectin protein with Apple-like carbohydrate-binding domain</fullName>
    </submittedName>
</protein>
<evidence type="ECO:0000256" key="5">
    <source>
        <dbReference type="SAM" id="SignalP"/>
    </source>
</evidence>
<dbReference type="SMART" id="SM00108">
    <property type="entry name" value="B_lectin"/>
    <property type="match status" value="1"/>
</dbReference>
<dbReference type="PANTHER" id="PTHR32444:SF10">
    <property type="entry name" value="CURCULIN-LIKE (MANNOSE-BINDING) LECTIN FAMILY PROTEIN-RELATED"/>
    <property type="match status" value="1"/>
</dbReference>
<evidence type="ECO:0000313" key="8">
    <source>
        <dbReference type="Proteomes" id="UP001153555"/>
    </source>
</evidence>
<feature type="signal peptide" evidence="5">
    <location>
        <begin position="1"/>
        <end position="20"/>
    </location>
</feature>
<dbReference type="OrthoDB" id="1884773at2759"/>
<dbReference type="Proteomes" id="UP001153555">
    <property type="component" value="Unassembled WGS sequence"/>
</dbReference>
<accession>A0A9N7MWQ8</accession>
<evidence type="ECO:0000313" key="7">
    <source>
        <dbReference type="EMBL" id="CAA0816041.1"/>
    </source>
</evidence>
<gene>
    <name evidence="7" type="ORF">SHERM_15909</name>
</gene>
<keyword evidence="2 5" id="KW-0732">Signal</keyword>
<dbReference type="AlphaFoldDB" id="A0A9N7MWQ8"/>
<keyword evidence="8" id="KW-1185">Reference proteome</keyword>
<evidence type="ECO:0000256" key="2">
    <source>
        <dbReference type="ARBA" id="ARBA00022729"/>
    </source>
</evidence>
<name>A0A9N7MWQ8_STRHE</name>
<feature type="chain" id="PRO_5040425742" evidence="5">
    <location>
        <begin position="21"/>
        <end position="437"/>
    </location>
</feature>
<evidence type="ECO:0000259" key="6">
    <source>
        <dbReference type="PROSITE" id="PS50927"/>
    </source>
</evidence>
<organism evidence="7 8">
    <name type="scientific">Striga hermonthica</name>
    <name type="common">Purple witchweed</name>
    <name type="synonym">Buchnera hermonthica</name>
    <dbReference type="NCBI Taxonomy" id="68872"/>
    <lineage>
        <taxon>Eukaryota</taxon>
        <taxon>Viridiplantae</taxon>
        <taxon>Streptophyta</taxon>
        <taxon>Embryophyta</taxon>
        <taxon>Tracheophyta</taxon>
        <taxon>Spermatophyta</taxon>
        <taxon>Magnoliopsida</taxon>
        <taxon>eudicotyledons</taxon>
        <taxon>Gunneridae</taxon>
        <taxon>Pentapetalae</taxon>
        <taxon>asterids</taxon>
        <taxon>lamiids</taxon>
        <taxon>Lamiales</taxon>
        <taxon>Orobanchaceae</taxon>
        <taxon>Buchnereae</taxon>
        <taxon>Striga</taxon>
    </lineage>
</organism>
<sequence length="437" mass="49205">MSSPTSFSTLSFLLIILIHALPFNVQGVVPPSQTFNYVNEGEFGDYIVEYDASYRVLSVFNSPFQLCFYNTTPGAYTLALRMGTVRSESLMRWVWEANRGNPVGENATFSLGSSGNLVLAEADGRVAWQSNTANKGVVGFRLLPNGNMVLYDSKGNFVWQSFDYPTDTLLVGQYLRLKGPNKIVSRLSEKDNKNGPYSLILEPRRFAMYYTSKNSPKPMLYFDSTDYLMSGRQTLDNLTFTSEPETEDAFAYELRLVENTNGGTRILSRPKYNSTLTYLRLGLDGGLRAYTFYTMVDYGAWEETFTLFPRDSGEECQLPERCGEFGLCEDSQCVGCPSRNGVLGWSKSCAPPKPTSCKANSVGYFKLEGVDHFLSKYTRGSGPIKEEECSRKCTSDCKCLGFFYNRAEFRCWIVYDLKTLTRVNNATHLGYIKAPIR</sequence>
<dbReference type="GO" id="GO:0048544">
    <property type="term" value="P:recognition of pollen"/>
    <property type="evidence" value="ECO:0007669"/>
    <property type="project" value="InterPro"/>
</dbReference>
<dbReference type="SUPFAM" id="SSF51110">
    <property type="entry name" value="alpha-D-mannose-specific plant lectins"/>
    <property type="match status" value="1"/>
</dbReference>
<keyword evidence="4" id="KW-0325">Glycoprotein</keyword>
<dbReference type="InterPro" id="IPR000858">
    <property type="entry name" value="S_locus_glycoprot_dom"/>
</dbReference>
<evidence type="ECO:0000256" key="1">
    <source>
        <dbReference type="ARBA" id="ARBA00003061"/>
    </source>
</evidence>
<dbReference type="PANTHER" id="PTHR32444">
    <property type="entry name" value="BULB-TYPE LECTIN DOMAIN-CONTAINING PROTEIN"/>
    <property type="match status" value="1"/>
</dbReference>
<dbReference type="EMBL" id="CACSLK010013932">
    <property type="protein sequence ID" value="CAA0816041.1"/>
    <property type="molecule type" value="Genomic_DNA"/>
</dbReference>
<feature type="domain" description="Bulb-type lectin" evidence="6">
    <location>
        <begin position="44"/>
        <end position="163"/>
    </location>
</feature>
<reference evidence="7" key="1">
    <citation type="submission" date="2019-12" db="EMBL/GenBank/DDBJ databases">
        <authorList>
            <person name="Scholes J."/>
        </authorList>
    </citation>
    <scope>NUCLEOTIDE SEQUENCE</scope>
</reference>
<evidence type="ECO:0000256" key="3">
    <source>
        <dbReference type="ARBA" id="ARBA00023157"/>
    </source>
</evidence>
<comment type="caution">
    <text evidence="7">The sequence shown here is derived from an EMBL/GenBank/DDBJ whole genome shotgun (WGS) entry which is preliminary data.</text>
</comment>
<dbReference type="CDD" id="cd01098">
    <property type="entry name" value="PAN_AP_plant"/>
    <property type="match status" value="1"/>
</dbReference>